<keyword evidence="5" id="KW-1185">Reference proteome</keyword>
<protein>
    <submittedName>
        <fullName evidence="4">Uncharacterized protein</fullName>
    </submittedName>
</protein>
<name>A0AAD2CJ80_9STRA</name>
<dbReference type="EMBL" id="CAKOGP040000125">
    <property type="protein sequence ID" value="CAJ1931143.1"/>
    <property type="molecule type" value="Genomic_DNA"/>
</dbReference>
<dbReference type="Proteomes" id="UP001295423">
    <property type="component" value="Unassembled WGS sequence"/>
</dbReference>
<reference evidence="4" key="1">
    <citation type="submission" date="2023-08" db="EMBL/GenBank/DDBJ databases">
        <authorList>
            <person name="Audoor S."/>
            <person name="Bilcke G."/>
        </authorList>
    </citation>
    <scope>NUCLEOTIDE SEQUENCE</scope>
</reference>
<dbReference type="GO" id="GO:0035493">
    <property type="term" value="P:SNARE complex assembly"/>
    <property type="evidence" value="ECO:0007669"/>
    <property type="project" value="TreeGrafter"/>
</dbReference>
<feature type="region of interest" description="Disordered" evidence="3">
    <location>
        <begin position="226"/>
        <end position="247"/>
    </location>
</feature>
<dbReference type="GO" id="GO:0000323">
    <property type="term" value="C:lytic vacuole"/>
    <property type="evidence" value="ECO:0007669"/>
    <property type="project" value="TreeGrafter"/>
</dbReference>
<feature type="coiled-coil region" evidence="2">
    <location>
        <begin position="292"/>
        <end position="347"/>
    </location>
</feature>
<organism evidence="4 5">
    <name type="scientific">Cylindrotheca closterium</name>
    <dbReference type="NCBI Taxonomy" id="2856"/>
    <lineage>
        <taxon>Eukaryota</taxon>
        <taxon>Sar</taxon>
        <taxon>Stramenopiles</taxon>
        <taxon>Ochrophyta</taxon>
        <taxon>Bacillariophyta</taxon>
        <taxon>Bacillariophyceae</taxon>
        <taxon>Bacillariophycidae</taxon>
        <taxon>Bacillariales</taxon>
        <taxon>Bacillariaceae</taxon>
        <taxon>Cylindrotheca</taxon>
    </lineage>
</organism>
<dbReference type="PANTHER" id="PTHR15157:SF5">
    <property type="entry name" value="UV RADIATION RESISTANCE-ASSOCIATED GENE PROTEIN"/>
    <property type="match status" value="1"/>
</dbReference>
<sequence>MFPAARNSIRRWGDHYDTKIPIPIAVTLHNFLLNPPSSAGIRSSSSIEDLLTSSTSNTASAKSSFGRVEHNRNLIPPITLEIVVHDNQVVFSETSQRVHPSWEHLDERINLQGEWWLHYNGSKTDGNIKNPTNAGVYKTMKLRFLLPDGKLFLEIPLYPSELHKLDSEETPDRLPPNACFVYFSDGSTRLPESIFQLLLDQRMTKPPPIEDFSRFEDDVFSTLDVVPESPKPNCSSSPSGRRGRADSLLDVEREPSSVLLQQSSAAGSLLDSAAGTGPSGFIFEHSEQEVLQHDLNKEAMSLEEQIEREEKLFREELEHLEKEKESLSNMVQTAQNLQSQTDRLKTEIMIQSQHVHRAKFARDAQSIHWFRDLHQWVYPITLDSQKGFLIRNLRLPVDLKTTVVPDEELSAALGFCSHLIFLMSKYSGIGLRHKVYCNSSRSAIQQDGGNGGDGGTGGGSSSPVLSIAAMAATSNNSHNLYPLFAARNVDKDQLDRGLGLLGENANCLLDMLDVDFTPQSHILKRLSLVYDHILASGHMT</sequence>
<keyword evidence="1 2" id="KW-0175">Coiled coil</keyword>
<evidence type="ECO:0000256" key="3">
    <source>
        <dbReference type="SAM" id="MobiDB-lite"/>
    </source>
</evidence>
<dbReference type="GO" id="GO:0000149">
    <property type="term" value="F:SNARE binding"/>
    <property type="evidence" value="ECO:0007669"/>
    <property type="project" value="TreeGrafter"/>
</dbReference>
<evidence type="ECO:0000313" key="4">
    <source>
        <dbReference type="EMBL" id="CAJ1931143.1"/>
    </source>
</evidence>
<evidence type="ECO:0000256" key="2">
    <source>
        <dbReference type="SAM" id="Coils"/>
    </source>
</evidence>
<comment type="caution">
    <text evidence="4">The sequence shown here is derived from an EMBL/GenBank/DDBJ whole genome shotgun (WGS) entry which is preliminary data.</text>
</comment>
<evidence type="ECO:0000256" key="1">
    <source>
        <dbReference type="ARBA" id="ARBA00023054"/>
    </source>
</evidence>
<accession>A0AAD2CJ80</accession>
<proteinExistence type="predicted"/>
<dbReference type="AlphaFoldDB" id="A0AAD2CJ80"/>
<dbReference type="GO" id="GO:0005768">
    <property type="term" value="C:endosome"/>
    <property type="evidence" value="ECO:0007669"/>
    <property type="project" value="TreeGrafter"/>
</dbReference>
<evidence type="ECO:0000313" key="5">
    <source>
        <dbReference type="Proteomes" id="UP001295423"/>
    </source>
</evidence>
<dbReference type="PANTHER" id="PTHR15157">
    <property type="entry name" value="UV RADIATION RESISTANCE-ASSOCIATED GENE PROTEIN"/>
    <property type="match status" value="1"/>
</dbReference>
<gene>
    <name evidence="4" type="ORF">CYCCA115_LOCUS2258</name>
</gene>